<dbReference type="GO" id="GO:0016810">
    <property type="term" value="F:hydrolase activity, acting on carbon-nitrogen (but not peptide) bonds"/>
    <property type="evidence" value="ECO:0007669"/>
    <property type="project" value="InterPro"/>
</dbReference>
<feature type="transmembrane region" description="Helical" evidence="1">
    <location>
        <begin position="6"/>
        <end position="24"/>
    </location>
</feature>
<dbReference type="InterPro" id="IPR050248">
    <property type="entry name" value="Polysacc_deacetylase_ArnD"/>
</dbReference>
<dbReference type="RefSeq" id="WP_024037595.1">
    <property type="nucleotide sequence ID" value="NZ_CACRUE010000045.1"/>
</dbReference>
<accession>A0A6N3FNE4</accession>
<dbReference type="GO" id="GO:0016020">
    <property type="term" value="C:membrane"/>
    <property type="evidence" value="ECO:0007669"/>
    <property type="project" value="TreeGrafter"/>
</dbReference>
<organism evidence="3">
    <name type="scientific">Intestinibacter bartlettii</name>
    <dbReference type="NCBI Taxonomy" id="261299"/>
    <lineage>
        <taxon>Bacteria</taxon>
        <taxon>Bacillati</taxon>
        <taxon>Bacillota</taxon>
        <taxon>Clostridia</taxon>
        <taxon>Peptostreptococcales</taxon>
        <taxon>Peptostreptococcaceae</taxon>
        <taxon>Intestinibacter</taxon>
    </lineage>
</organism>
<dbReference type="EMBL" id="CACRUE010000045">
    <property type="protein sequence ID" value="VYU53386.1"/>
    <property type="molecule type" value="Genomic_DNA"/>
</dbReference>
<dbReference type="InterPro" id="IPR011330">
    <property type="entry name" value="Glyco_hydro/deAcase_b/a-brl"/>
</dbReference>
<dbReference type="InterPro" id="IPR002509">
    <property type="entry name" value="NODB_dom"/>
</dbReference>
<dbReference type="PANTHER" id="PTHR10587">
    <property type="entry name" value="GLYCOSYL TRANSFERASE-RELATED"/>
    <property type="match status" value="1"/>
</dbReference>
<evidence type="ECO:0000256" key="1">
    <source>
        <dbReference type="SAM" id="Phobius"/>
    </source>
</evidence>
<keyword evidence="1" id="KW-0812">Transmembrane</keyword>
<keyword evidence="3" id="KW-0378">Hydrolase</keyword>
<dbReference type="Pfam" id="PF01522">
    <property type="entry name" value="Polysacc_deac_1"/>
    <property type="match status" value="1"/>
</dbReference>
<protein>
    <submittedName>
        <fullName evidence="3">Peptidoglycan-N-acetylmuramic acid deacetylase PdaA</fullName>
        <ecNumber evidence="3">3.5.1.-</ecNumber>
    </submittedName>
</protein>
<gene>
    <name evidence="3" type="primary">pdaA</name>
    <name evidence="3" type="ORF">IBLFYP30_00482</name>
</gene>
<sequence>MKKNNLGNYLIIGFFALLLGVIAITNSNLFNKSKTQILDSDLSTTEYNWYFNPREDHKQPDPIKEADFFKSYNTYYVGDPNEKVIYLTFDAGYENGYTNLLLDTLKKHNAPANFFVVKSYIENNKDLVNRMVKEGHLVCNHSKSHVSMASIDNIDKFNEEILSTAKAYKEVTGKEMPKYFRPPMGKFSERSLKYTQDLGYSTIFWSFAYVDWYDSNQPSHEEAKKKIYSRTHPGAIVLLHSNSQTNAEILDEVLTHWEEEGYTIKSLDYLTDKKAS</sequence>
<proteinExistence type="predicted"/>
<dbReference type="PANTHER" id="PTHR10587:SF78">
    <property type="entry name" value="PEPTIDOGLYCAN-N-ACETYLMURAMIC ACID DEACETYLASE PDAA"/>
    <property type="match status" value="1"/>
</dbReference>
<evidence type="ECO:0000313" key="3">
    <source>
        <dbReference type="EMBL" id="VYU53386.1"/>
    </source>
</evidence>
<dbReference type="CDD" id="cd10948">
    <property type="entry name" value="CE4_BsPdaA_like"/>
    <property type="match status" value="1"/>
</dbReference>
<keyword evidence="1" id="KW-1133">Transmembrane helix</keyword>
<evidence type="ECO:0000259" key="2">
    <source>
        <dbReference type="PROSITE" id="PS51677"/>
    </source>
</evidence>
<reference evidence="3" key="1">
    <citation type="submission" date="2019-11" db="EMBL/GenBank/DDBJ databases">
        <authorList>
            <person name="Feng L."/>
        </authorList>
    </citation>
    <scope>NUCLEOTIDE SEQUENCE</scope>
    <source>
        <strain evidence="3">IbartlettiiLFYP30</strain>
    </source>
</reference>
<dbReference type="InterPro" id="IPR014235">
    <property type="entry name" value="Spore_PdaA"/>
</dbReference>
<dbReference type="AlphaFoldDB" id="A0A6N3FNE4"/>
<dbReference type="PROSITE" id="PS51677">
    <property type="entry name" value="NODB"/>
    <property type="match status" value="1"/>
</dbReference>
<dbReference type="Gene3D" id="3.20.20.370">
    <property type="entry name" value="Glycoside hydrolase/deacetylase"/>
    <property type="match status" value="1"/>
</dbReference>
<name>A0A6N3FNE4_9FIRM</name>
<keyword evidence="1" id="KW-0472">Membrane</keyword>
<dbReference type="GO" id="GO:0005975">
    <property type="term" value="P:carbohydrate metabolic process"/>
    <property type="evidence" value="ECO:0007669"/>
    <property type="project" value="InterPro"/>
</dbReference>
<dbReference type="EC" id="3.5.1.-" evidence="3"/>
<feature type="domain" description="NodB homology" evidence="2">
    <location>
        <begin position="83"/>
        <end position="265"/>
    </location>
</feature>
<dbReference type="NCBIfam" id="TIGR02884">
    <property type="entry name" value="spore_pdaA"/>
    <property type="match status" value="1"/>
</dbReference>
<dbReference type="SUPFAM" id="SSF88713">
    <property type="entry name" value="Glycoside hydrolase/deacetylase"/>
    <property type="match status" value="1"/>
</dbReference>